<dbReference type="STRING" id="34720.A0A195F4J7"/>
<feature type="non-terminal residue" evidence="1">
    <location>
        <position position="1"/>
    </location>
</feature>
<protein>
    <submittedName>
        <fullName evidence="1">Uncharacterized protein</fullName>
    </submittedName>
</protein>
<evidence type="ECO:0000313" key="1">
    <source>
        <dbReference type="EMBL" id="KYN35505.1"/>
    </source>
</evidence>
<dbReference type="EMBL" id="KQ981805">
    <property type="protein sequence ID" value="KYN35505.1"/>
    <property type="molecule type" value="Genomic_DNA"/>
</dbReference>
<sequence length="104" mass="11557">EHTNLKEQSNINTSLVQDLDGDPCCLINIVGFSIVIDVVHEKPRTCGDAHLTQAIDKRLDVSLMNRTVDLMALLNWQNFRSSLLPYGWQNLPAVLSDILSAVSP</sequence>
<accession>A0A195F4J7</accession>
<reference evidence="1 2" key="1">
    <citation type="submission" date="2016-03" db="EMBL/GenBank/DDBJ databases">
        <title>Trachymyrmex septentrionalis WGS genome.</title>
        <authorList>
            <person name="Nygaard S."/>
            <person name="Hu H."/>
            <person name="Boomsma J."/>
            <person name="Zhang G."/>
        </authorList>
    </citation>
    <scope>NUCLEOTIDE SEQUENCE [LARGE SCALE GENOMIC DNA]</scope>
    <source>
        <strain evidence="1">Tsep2-gDNA-1</strain>
        <tissue evidence="1">Whole body</tissue>
    </source>
</reference>
<evidence type="ECO:0000313" key="2">
    <source>
        <dbReference type="Proteomes" id="UP000078541"/>
    </source>
</evidence>
<gene>
    <name evidence="1" type="ORF">ALC56_10062</name>
</gene>
<organism evidence="1 2">
    <name type="scientific">Trachymyrmex septentrionalis</name>
    <dbReference type="NCBI Taxonomy" id="34720"/>
    <lineage>
        <taxon>Eukaryota</taxon>
        <taxon>Metazoa</taxon>
        <taxon>Ecdysozoa</taxon>
        <taxon>Arthropoda</taxon>
        <taxon>Hexapoda</taxon>
        <taxon>Insecta</taxon>
        <taxon>Pterygota</taxon>
        <taxon>Neoptera</taxon>
        <taxon>Endopterygota</taxon>
        <taxon>Hymenoptera</taxon>
        <taxon>Apocrita</taxon>
        <taxon>Aculeata</taxon>
        <taxon>Formicoidea</taxon>
        <taxon>Formicidae</taxon>
        <taxon>Myrmicinae</taxon>
        <taxon>Trachymyrmex</taxon>
    </lineage>
</organism>
<dbReference type="Proteomes" id="UP000078541">
    <property type="component" value="Unassembled WGS sequence"/>
</dbReference>
<name>A0A195F4J7_9HYME</name>
<keyword evidence="2" id="KW-1185">Reference proteome</keyword>
<proteinExistence type="predicted"/>
<dbReference type="AlphaFoldDB" id="A0A195F4J7"/>